<evidence type="ECO:0000313" key="1">
    <source>
        <dbReference type="EMBL" id="MVA56104.1"/>
    </source>
</evidence>
<dbReference type="InterPro" id="IPR028957">
    <property type="entry name" value="Imm50"/>
</dbReference>
<evidence type="ECO:0000313" key="2">
    <source>
        <dbReference type="Proteomes" id="UP000440716"/>
    </source>
</evidence>
<name>A0A7K1RDM3_AGRVI</name>
<protein>
    <submittedName>
        <fullName evidence="1">Uncharacterized protein</fullName>
    </submittedName>
</protein>
<organism evidence="1 2">
    <name type="scientific">Agrobacterium vitis</name>
    <name type="common">Rhizobium vitis</name>
    <dbReference type="NCBI Taxonomy" id="373"/>
    <lineage>
        <taxon>Bacteria</taxon>
        <taxon>Pseudomonadati</taxon>
        <taxon>Pseudomonadota</taxon>
        <taxon>Alphaproteobacteria</taxon>
        <taxon>Hyphomicrobiales</taxon>
        <taxon>Rhizobiaceae</taxon>
        <taxon>Rhizobium/Agrobacterium group</taxon>
        <taxon>Agrobacterium</taxon>
    </lineage>
</organism>
<dbReference type="EMBL" id="WPHU01000003">
    <property type="protein sequence ID" value="MVA56104.1"/>
    <property type="molecule type" value="Genomic_DNA"/>
</dbReference>
<dbReference type="Pfam" id="PF15594">
    <property type="entry name" value="Imm50"/>
    <property type="match status" value="1"/>
</dbReference>
<sequence length="139" mass="15275">MIYADVPGGRELLAWFGEMPKFHDAEVLSLSLSRTGASELKIHSWVAESGGEQNGYKHAIVTFSLEGIMDLQLNGFSDQNVIAGLIVQRATDRGRSNYYAMEEDIKDIEIELLPCYGLDGFIRTKKLAISIVPGQPDGA</sequence>
<dbReference type="AlphaFoldDB" id="A0A7K1RDM3"/>
<dbReference type="Proteomes" id="UP000440716">
    <property type="component" value="Unassembled WGS sequence"/>
</dbReference>
<gene>
    <name evidence="1" type="ORF">GOZ88_08255</name>
</gene>
<comment type="caution">
    <text evidence="1">The sequence shown here is derived from an EMBL/GenBank/DDBJ whole genome shotgun (WGS) entry which is preliminary data.</text>
</comment>
<reference evidence="1 2" key="1">
    <citation type="submission" date="2019-12" db="EMBL/GenBank/DDBJ databases">
        <title>Whole-genome sequencing of Allorhizobium vitis.</title>
        <authorList>
            <person name="Gan H.M."/>
            <person name="Szegedi E."/>
            <person name="Burr T."/>
            <person name="Savka M.A."/>
        </authorList>
    </citation>
    <scope>NUCLEOTIDE SEQUENCE [LARGE SCALE GENOMIC DNA]</scope>
    <source>
        <strain evidence="1 2">CG415</strain>
    </source>
</reference>
<dbReference type="RefSeq" id="WP_156590841.1">
    <property type="nucleotide sequence ID" value="NZ_WPHU01000003.1"/>
</dbReference>
<proteinExistence type="predicted"/>
<accession>A0A7K1RDM3</accession>